<feature type="transmembrane region" description="Helical" evidence="5">
    <location>
        <begin position="56"/>
        <end position="74"/>
    </location>
</feature>
<evidence type="ECO:0000256" key="2">
    <source>
        <dbReference type="ARBA" id="ARBA00022692"/>
    </source>
</evidence>
<evidence type="ECO:0000256" key="5">
    <source>
        <dbReference type="SAM" id="Phobius"/>
    </source>
</evidence>
<feature type="transmembrane region" description="Helical" evidence="5">
    <location>
        <begin position="157"/>
        <end position="181"/>
    </location>
</feature>
<feature type="transmembrane region" description="Helical" evidence="5">
    <location>
        <begin position="311"/>
        <end position="328"/>
    </location>
</feature>
<protein>
    <submittedName>
        <fullName evidence="6">Drug metabolite transporter superfamily</fullName>
    </submittedName>
</protein>
<feature type="transmembrane region" description="Helical" evidence="5">
    <location>
        <begin position="193"/>
        <end position="213"/>
    </location>
</feature>
<feature type="transmembrane region" description="Helical" evidence="5">
    <location>
        <begin position="128"/>
        <end position="145"/>
    </location>
</feature>
<comment type="subcellular location">
    <subcellularLocation>
        <location evidence="1">Membrane</location>
        <topology evidence="1">Multi-pass membrane protein</topology>
    </subcellularLocation>
</comment>
<dbReference type="PANTHER" id="PTHR13146">
    <property type="match status" value="1"/>
</dbReference>
<name>A0A0M0K4H5_9EUKA</name>
<gene>
    <name evidence="6" type="ORF">Ctob_008825</name>
</gene>
<keyword evidence="3 5" id="KW-1133">Transmembrane helix</keyword>
<keyword evidence="2 5" id="KW-0812">Transmembrane</keyword>
<dbReference type="PANTHER" id="PTHR13146:SF3">
    <property type="entry name" value="EAMA DOMAIN-CONTAINING PROTEIN"/>
    <property type="match status" value="1"/>
</dbReference>
<evidence type="ECO:0000313" key="6">
    <source>
        <dbReference type="EMBL" id="KOO33482.1"/>
    </source>
</evidence>
<evidence type="ECO:0000256" key="1">
    <source>
        <dbReference type="ARBA" id="ARBA00004141"/>
    </source>
</evidence>
<evidence type="ECO:0000256" key="4">
    <source>
        <dbReference type="ARBA" id="ARBA00023136"/>
    </source>
</evidence>
<dbReference type="PROSITE" id="PS51257">
    <property type="entry name" value="PROKAR_LIPOPROTEIN"/>
    <property type="match status" value="1"/>
</dbReference>
<dbReference type="SUPFAM" id="SSF103481">
    <property type="entry name" value="Multidrug resistance efflux transporter EmrE"/>
    <property type="match status" value="1"/>
</dbReference>
<dbReference type="Pfam" id="PF04142">
    <property type="entry name" value="Nuc_sug_transp"/>
    <property type="match status" value="1"/>
</dbReference>
<dbReference type="InterPro" id="IPR037185">
    <property type="entry name" value="EmrE-like"/>
</dbReference>
<sequence length="439" mass="47226">MSGGHKGSEKCDVRAALVFIIGLVAGTGCTIASKALFQMHAVGSNGQLQLFKPPLFQTWVMFIGMAFALPAHFLNEWYRRKNATPAELKLIEAEPAVTTHTYALLAVPSIFDLLSTCLMVVGLLHTNASIWMLLRGGGIVFVALMKQYVLHDKLSSSMWAGVGIIAFGVACVGCASMVGATANESDGDSTGDALFGVLMTLAGTFMQSVQYVYEEKVMSGDVSAPPWLLIGVEGVTGTLLSTFVLYPLFWLLPGDDNGSYEDPINTFTMLQNSPTCLALALAFCVLVFILNSFSVLVTYMMSSVWHAILDNFRPVTIWTVQLTIYYVFSQGQYGEAWTDGSYLQLFGMSLLLAGTAVYNGSIKLPCLAADKSASLLDSSSTMASSALARSPLITHNRAAFMDSDARSPYVSRIAVDAERANPMVLGVSTGKREPLLSGR</sequence>
<reference evidence="7" key="1">
    <citation type="journal article" date="2015" name="PLoS Genet.">
        <title>Genome Sequence and Transcriptome Analyses of Chrysochromulina tobin: Metabolic Tools for Enhanced Algal Fitness in the Prominent Order Prymnesiales (Haptophyceae).</title>
        <authorList>
            <person name="Hovde B.T."/>
            <person name="Deodato C.R."/>
            <person name="Hunsperger H.M."/>
            <person name="Ryken S.A."/>
            <person name="Yost W."/>
            <person name="Jha R.K."/>
            <person name="Patterson J."/>
            <person name="Monnat R.J. Jr."/>
            <person name="Barlow S.B."/>
            <person name="Starkenburg S.R."/>
            <person name="Cattolico R.A."/>
        </authorList>
    </citation>
    <scope>NUCLEOTIDE SEQUENCE</scope>
    <source>
        <strain evidence="7">CCMP291</strain>
    </source>
</reference>
<feature type="transmembrane region" description="Helical" evidence="5">
    <location>
        <begin position="340"/>
        <end position="358"/>
    </location>
</feature>
<proteinExistence type="predicted"/>
<feature type="transmembrane region" description="Helical" evidence="5">
    <location>
        <begin position="277"/>
        <end position="299"/>
    </location>
</feature>
<accession>A0A0M0K4H5</accession>
<feature type="transmembrane region" description="Helical" evidence="5">
    <location>
        <begin position="102"/>
        <end position="122"/>
    </location>
</feature>
<organism evidence="6 7">
    <name type="scientific">Chrysochromulina tobinii</name>
    <dbReference type="NCBI Taxonomy" id="1460289"/>
    <lineage>
        <taxon>Eukaryota</taxon>
        <taxon>Haptista</taxon>
        <taxon>Haptophyta</taxon>
        <taxon>Prymnesiophyceae</taxon>
        <taxon>Prymnesiales</taxon>
        <taxon>Chrysochromulinaceae</taxon>
        <taxon>Chrysochromulina</taxon>
    </lineage>
</organism>
<dbReference type="AlphaFoldDB" id="A0A0M0K4H5"/>
<feature type="transmembrane region" description="Helical" evidence="5">
    <location>
        <begin position="15"/>
        <end position="36"/>
    </location>
</feature>
<evidence type="ECO:0000313" key="7">
    <source>
        <dbReference type="Proteomes" id="UP000037460"/>
    </source>
</evidence>
<comment type="caution">
    <text evidence="6">The sequence shown here is derived from an EMBL/GenBank/DDBJ whole genome shotgun (WGS) entry which is preliminary data.</text>
</comment>
<dbReference type="Proteomes" id="UP000037460">
    <property type="component" value="Unassembled WGS sequence"/>
</dbReference>
<keyword evidence="7" id="KW-1185">Reference proteome</keyword>
<dbReference type="GO" id="GO:0000139">
    <property type="term" value="C:Golgi membrane"/>
    <property type="evidence" value="ECO:0007669"/>
    <property type="project" value="InterPro"/>
</dbReference>
<dbReference type="InterPro" id="IPR007271">
    <property type="entry name" value="Nuc_sug_transpt"/>
</dbReference>
<dbReference type="EMBL" id="JWZX01001509">
    <property type="protein sequence ID" value="KOO33482.1"/>
    <property type="molecule type" value="Genomic_DNA"/>
</dbReference>
<feature type="transmembrane region" description="Helical" evidence="5">
    <location>
        <begin position="225"/>
        <end position="249"/>
    </location>
</feature>
<dbReference type="OrthoDB" id="29773at2759"/>
<dbReference type="GO" id="GO:0015165">
    <property type="term" value="F:pyrimidine nucleotide-sugar transmembrane transporter activity"/>
    <property type="evidence" value="ECO:0007669"/>
    <property type="project" value="InterPro"/>
</dbReference>
<evidence type="ECO:0000256" key="3">
    <source>
        <dbReference type="ARBA" id="ARBA00022989"/>
    </source>
</evidence>
<keyword evidence="4 5" id="KW-0472">Membrane</keyword>